<dbReference type="InterPro" id="IPR051604">
    <property type="entry name" value="Ergot_Alk_Oxidoreductase"/>
</dbReference>
<proteinExistence type="predicted"/>
<dbReference type="SUPFAM" id="SSF51735">
    <property type="entry name" value="NAD(P)-binding Rossmann-fold domains"/>
    <property type="match status" value="1"/>
</dbReference>
<reference evidence="2" key="1">
    <citation type="journal article" date="2019" name="Microbiol. Immunol.">
        <title>Molecular and phenotypic characterization of Leptospira johnsonii sp. nov., Leptospira ellinghausenii sp. nov. and Leptospira ryugenii sp. nov. isolated from soil and water in Japan.</title>
        <authorList>
            <person name="Masuzawa T."/>
            <person name="Saito M."/>
            <person name="Nakao R."/>
            <person name="Nikaido Y."/>
            <person name="Matsumoto M."/>
            <person name="Ogawa M."/>
            <person name="Yokoyama M."/>
            <person name="Hidaka Y."/>
            <person name="Tomita J."/>
            <person name="Sakakibara K."/>
            <person name="Suzuki K."/>
            <person name="Yasuda S."/>
            <person name="Sato H."/>
            <person name="Yamaguchi M."/>
            <person name="Yoshida S.I."/>
            <person name="Koizumi N."/>
            <person name="Kawamura Y."/>
        </authorList>
    </citation>
    <scope>NUCLEOTIDE SEQUENCE [LARGE SCALE GENOMIC DNA]</scope>
    <source>
        <strain evidence="2">E18</strain>
    </source>
</reference>
<name>A0A2P2DAY3_9LEPT</name>
<accession>A0A2P2DAY3</accession>
<protein>
    <submittedName>
        <fullName evidence="1">Nucleoside-diphosphate sugar epimerase</fullName>
    </submittedName>
</protein>
<dbReference type="PANTHER" id="PTHR43162:SF1">
    <property type="entry name" value="PRESTALK A DIFFERENTIATION PROTEIN A"/>
    <property type="match status" value="1"/>
</dbReference>
<evidence type="ECO:0000313" key="2">
    <source>
        <dbReference type="Proteomes" id="UP000245206"/>
    </source>
</evidence>
<dbReference type="AlphaFoldDB" id="A0A2P2DAY3"/>
<evidence type="ECO:0000313" key="1">
    <source>
        <dbReference type="EMBL" id="GBF41755.1"/>
    </source>
</evidence>
<gene>
    <name evidence="1" type="ORF">LPTSP2_10360</name>
</gene>
<comment type="caution">
    <text evidence="1">The sequence shown here is derived from an EMBL/GenBank/DDBJ whole genome shotgun (WGS) entry which is preliminary data.</text>
</comment>
<dbReference type="EMBL" id="BFAZ01000005">
    <property type="protein sequence ID" value="GBF41755.1"/>
    <property type="molecule type" value="Genomic_DNA"/>
</dbReference>
<keyword evidence="2" id="KW-1185">Reference proteome</keyword>
<dbReference type="Gene3D" id="3.40.50.720">
    <property type="entry name" value="NAD(P)-binding Rossmann-like Domain"/>
    <property type="match status" value="1"/>
</dbReference>
<dbReference type="Proteomes" id="UP000245206">
    <property type="component" value="Unassembled WGS sequence"/>
</dbReference>
<organism evidence="1 2">
    <name type="scientific">Leptospira ellinghausenii</name>
    <dbReference type="NCBI Taxonomy" id="1917822"/>
    <lineage>
        <taxon>Bacteria</taxon>
        <taxon>Pseudomonadati</taxon>
        <taxon>Spirochaetota</taxon>
        <taxon>Spirochaetia</taxon>
        <taxon>Leptospirales</taxon>
        <taxon>Leptospiraceae</taxon>
        <taxon>Leptospira</taxon>
    </lineage>
</organism>
<dbReference type="PANTHER" id="PTHR43162">
    <property type="match status" value="1"/>
</dbReference>
<sequence>MYAMVMKPLNIILGSSGKTGSRIVKKLNQLDIPIRLGSRKSNPSFDWEKTESWETLIKGVDHIYISYQLDLAVPTSIHHIQTLVDLAIKCKVKRLVLLSGRGEPEAITCEKLVQGSGLEWTILRSSWFFQNFSEGMFLDAILQRKIIFPKIKIKEPFIDLDDLTDLTVDSLVNQKHVGKLYELTGPTLYSFEETFRFIANEIKESIPFEEIPLQDYISMLGDFGLSKETIWLIQYLFETVLDGRNEFIRNDFETAMGRKPKDFKYYVKEPAKSGVWNSKF</sequence>
<dbReference type="InterPro" id="IPR036291">
    <property type="entry name" value="NAD(P)-bd_dom_sf"/>
</dbReference>